<dbReference type="PANTHER" id="PTHR42691">
    <property type="entry name" value="ASPARTATE AMINOTRANSFERASE YHDR-RELATED"/>
    <property type="match status" value="1"/>
</dbReference>
<dbReference type="NCBIfam" id="NF005305">
    <property type="entry name" value="PRK06836.1"/>
    <property type="match status" value="1"/>
</dbReference>
<dbReference type="InterPro" id="IPR015422">
    <property type="entry name" value="PyrdxlP-dep_Trfase_small"/>
</dbReference>
<name>A0A382KNS2_9ZZZZ</name>
<protein>
    <recommendedName>
        <fullName evidence="1">Aminotransferase class I/classII large domain-containing protein</fullName>
    </recommendedName>
</protein>
<evidence type="ECO:0000313" key="2">
    <source>
        <dbReference type="EMBL" id="SVC25916.1"/>
    </source>
</evidence>
<dbReference type="SUPFAM" id="SSF53383">
    <property type="entry name" value="PLP-dependent transferases"/>
    <property type="match status" value="1"/>
</dbReference>
<dbReference type="AlphaFoldDB" id="A0A382KNS2"/>
<feature type="domain" description="Aminotransferase class I/classII large" evidence="1">
    <location>
        <begin position="16"/>
        <end position="349"/>
    </location>
</feature>
<proteinExistence type="predicted"/>
<dbReference type="CDD" id="cd00609">
    <property type="entry name" value="AAT_like"/>
    <property type="match status" value="1"/>
</dbReference>
<dbReference type="InterPro" id="IPR004839">
    <property type="entry name" value="Aminotransferase_I/II_large"/>
</dbReference>
<dbReference type="Gene3D" id="3.90.1150.10">
    <property type="entry name" value="Aspartate Aminotransferase, domain 1"/>
    <property type="match status" value="1"/>
</dbReference>
<dbReference type="Pfam" id="PF00155">
    <property type="entry name" value="Aminotran_1_2"/>
    <property type="match status" value="1"/>
</dbReference>
<sequence>MFEEGIELKKIHGEKNVFDFSLGNPLLEPPKKFTDNLVKLTTSNIKGLHRYMPNPGFPSSRTEIAKHLSKESGLSISMDEIIMTTGAAGGLNGILKSLLNPDDEVIVFAPFFVEYLFYISNHKGKGIIADTNEKFIPIISDLEKKITNKTKAIIINSPNNPTGVMYPESTISRIGTLIKKMEKKYNSEIYLISDEPYRKLIYSNEKYPFIFKHHSRSVIVTSHSKDLGLAGERIGYISLSPLDKDRTILFDAIIFSLRTLGHVNATALMQKAVESVQNEVVDIKIYKEKRDFLYDNLTKLGYECVKPDGAFYLFPKTPIADDTKFVSILQQYNILTVPGKGFGKGGYFR</sequence>
<dbReference type="InterPro" id="IPR015421">
    <property type="entry name" value="PyrdxlP-dep_Trfase_major"/>
</dbReference>
<organism evidence="2">
    <name type="scientific">marine metagenome</name>
    <dbReference type="NCBI Taxonomy" id="408172"/>
    <lineage>
        <taxon>unclassified sequences</taxon>
        <taxon>metagenomes</taxon>
        <taxon>ecological metagenomes</taxon>
    </lineage>
</organism>
<reference evidence="2" key="1">
    <citation type="submission" date="2018-05" db="EMBL/GenBank/DDBJ databases">
        <authorList>
            <person name="Lanie J.A."/>
            <person name="Ng W.-L."/>
            <person name="Kazmierczak K.M."/>
            <person name="Andrzejewski T.M."/>
            <person name="Davidsen T.M."/>
            <person name="Wayne K.J."/>
            <person name="Tettelin H."/>
            <person name="Glass J.I."/>
            <person name="Rusch D."/>
            <person name="Podicherti R."/>
            <person name="Tsui H.-C.T."/>
            <person name="Winkler M.E."/>
        </authorList>
    </citation>
    <scope>NUCLEOTIDE SEQUENCE</scope>
</reference>
<dbReference type="PANTHER" id="PTHR42691:SF1">
    <property type="entry name" value="ASPARTATE AMINOTRANSFERASE YHDR-RELATED"/>
    <property type="match status" value="1"/>
</dbReference>
<feature type="non-terminal residue" evidence="2">
    <location>
        <position position="349"/>
    </location>
</feature>
<evidence type="ECO:0000259" key="1">
    <source>
        <dbReference type="Pfam" id="PF00155"/>
    </source>
</evidence>
<dbReference type="Gene3D" id="3.40.640.10">
    <property type="entry name" value="Type I PLP-dependent aspartate aminotransferase-like (Major domain)"/>
    <property type="match status" value="1"/>
</dbReference>
<dbReference type="GO" id="GO:0030170">
    <property type="term" value="F:pyridoxal phosphate binding"/>
    <property type="evidence" value="ECO:0007669"/>
    <property type="project" value="InterPro"/>
</dbReference>
<gene>
    <name evidence="2" type="ORF">METZ01_LOCUS278770</name>
</gene>
<accession>A0A382KNS2</accession>
<dbReference type="EMBL" id="UINC01081759">
    <property type="protein sequence ID" value="SVC25916.1"/>
    <property type="molecule type" value="Genomic_DNA"/>
</dbReference>
<dbReference type="InterPro" id="IPR015424">
    <property type="entry name" value="PyrdxlP-dep_Trfase"/>
</dbReference>